<dbReference type="HOGENOM" id="CLU_1219442_0_0_1"/>
<feature type="compositionally biased region" description="Basic and acidic residues" evidence="1">
    <location>
        <begin position="82"/>
        <end position="97"/>
    </location>
</feature>
<feature type="region of interest" description="Disordered" evidence="1">
    <location>
        <begin position="1"/>
        <end position="46"/>
    </location>
</feature>
<feature type="region of interest" description="Disordered" evidence="1">
    <location>
        <begin position="67"/>
        <end position="97"/>
    </location>
</feature>
<evidence type="ECO:0000256" key="1">
    <source>
        <dbReference type="SAM" id="MobiDB-lite"/>
    </source>
</evidence>
<name>B0YE48_ASPFC</name>
<proteinExistence type="predicted"/>
<dbReference type="Proteomes" id="UP000001699">
    <property type="component" value="Unassembled WGS sequence"/>
</dbReference>
<feature type="compositionally biased region" description="Polar residues" evidence="1">
    <location>
        <begin position="26"/>
        <end position="39"/>
    </location>
</feature>
<evidence type="ECO:0000313" key="3">
    <source>
        <dbReference type="Proteomes" id="UP000001699"/>
    </source>
</evidence>
<evidence type="ECO:0000313" key="2">
    <source>
        <dbReference type="EMBL" id="EDP47932.1"/>
    </source>
</evidence>
<dbReference type="AlphaFoldDB" id="B0YE48"/>
<organism evidence="2 3">
    <name type="scientific">Aspergillus fumigatus (strain CBS 144.89 / FGSC A1163 / CEA10)</name>
    <name type="common">Neosartorya fumigata</name>
    <dbReference type="NCBI Taxonomy" id="451804"/>
    <lineage>
        <taxon>Eukaryota</taxon>
        <taxon>Fungi</taxon>
        <taxon>Dikarya</taxon>
        <taxon>Ascomycota</taxon>
        <taxon>Pezizomycotina</taxon>
        <taxon>Eurotiomycetes</taxon>
        <taxon>Eurotiomycetidae</taxon>
        <taxon>Eurotiales</taxon>
        <taxon>Aspergillaceae</taxon>
        <taxon>Aspergillus</taxon>
        <taxon>Aspergillus subgen. Fumigati</taxon>
    </lineage>
</organism>
<protein>
    <submittedName>
        <fullName evidence="2">Uncharacterized protein</fullName>
    </submittedName>
</protein>
<accession>B0YE48</accession>
<dbReference type="EMBL" id="DS499602">
    <property type="protein sequence ID" value="EDP47932.1"/>
    <property type="molecule type" value="Genomic_DNA"/>
</dbReference>
<gene>
    <name evidence="2" type="ORF">AFUB_097830</name>
</gene>
<sequence length="227" mass="25337">MNVPGYRGTLLPLNIRPQEPNPPLGLSTSGSEQSQTQLDTVKHQSPKALVTSVTSIKAPNTIRKKTKRIAEETDTLGTTSNERSRFPVRPARDEKNNNEGEVWRKYHRFLEADQAGPGIIAHDNTIDHLIVVIKEIRVHASDNQCQQLYRVLNEKPTNIVHLTDLFVGTLSVHAVYEPLETSMHQIQATSRRDITEIELAIIGKEASGLVGPYRLQANAFPVDPPRT</sequence>
<reference evidence="2 3" key="1">
    <citation type="journal article" date="2008" name="PLoS Genet.">
        <title>Genomic islands in the pathogenic filamentous fungus Aspergillus fumigatus.</title>
        <authorList>
            <person name="Fedorova N.D."/>
            <person name="Khaldi N."/>
            <person name="Joardar V.S."/>
            <person name="Maiti R."/>
            <person name="Amedeo P."/>
            <person name="Anderson M.J."/>
            <person name="Crabtree J."/>
            <person name="Silva J.C."/>
            <person name="Badger J.H."/>
            <person name="Albarraq A."/>
            <person name="Angiuoli S."/>
            <person name="Bussey H."/>
            <person name="Bowyer P."/>
            <person name="Cotty P.J."/>
            <person name="Dyer P.S."/>
            <person name="Egan A."/>
            <person name="Galens K."/>
            <person name="Fraser-Liggett C.M."/>
            <person name="Haas B.J."/>
            <person name="Inman J.M."/>
            <person name="Kent R."/>
            <person name="Lemieux S."/>
            <person name="Malavazi I."/>
            <person name="Orvis J."/>
            <person name="Roemer T."/>
            <person name="Ronning C.M."/>
            <person name="Sundaram J.P."/>
            <person name="Sutton G."/>
            <person name="Turner G."/>
            <person name="Venter J.C."/>
            <person name="White O.R."/>
            <person name="Whitty B.R."/>
            <person name="Youngman P."/>
            <person name="Wolfe K.H."/>
            <person name="Goldman G.H."/>
            <person name="Wortman J.R."/>
            <person name="Jiang B."/>
            <person name="Denning D.W."/>
            <person name="Nierman W.C."/>
        </authorList>
    </citation>
    <scope>NUCLEOTIDE SEQUENCE [LARGE SCALE GENOMIC DNA]</scope>
    <source>
        <strain evidence="3">CBS 144.89 / FGSC A1163 / CEA10</strain>
    </source>
</reference>
<keyword evidence="3" id="KW-1185">Reference proteome</keyword>